<dbReference type="GeneID" id="95968330"/>
<reference evidence="1 2" key="1">
    <citation type="submission" date="2023-09" db="EMBL/GenBank/DDBJ databases">
        <authorList>
            <person name="Golyshina O.V."/>
            <person name="Lunev E.A."/>
            <person name="Bargiela R."/>
            <person name="Gaines M.C."/>
            <person name="Daum B."/>
            <person name="Bale N.J."/>
            <person name="Koenen M."/>
            <person name="Sinninghe Damst J.S."/>
            <person name="Yakimov M."/>
            <person name="Golyshin P.N."/>
        </authorList>
    </citation>
    <scope>NUCLEOTIDE SEQUENCE [LARGE SCALE GENOMIC DNA]</scope>
    <source>
        <strain evidence="1 2">M1</strain>
    </source>
</reference>
<evidence type="ECO:0000313" key="2">
    <source>
        <dbReference type="Proteomes" id="UP001451606"/>
    </source>
</evidence>
<accession>A0AAX4NIX1</accession>
<sequence length="56" mass="6235">MFHYEVIKKESEEMKNETETDSGGDIELVLISPIQGQAFGEYCVADIDSLINNIAV</sequence>
<evidence type="ECO:0000313" key="1">
    <source>
        <dbReference type="EMBL" id="WYY00998.1"/>
    </source>
</evidence>
<dbReference type="KEGG" id="omr:OXIME_001592"/>
<dbReference type="Proteomes" id="UP001451606">
    <property type="component" value="Chromosome"/>
</dbReference>
<organism evidence="1 2">
    <name type="scientific">Oxyplasma meridianum</name>
    <dbReference type="NCBI Taxonomy" id="3073602"/>
    <lineage>
        <taxon>Archaea</taxon>
        <taxon>Methanobacteriati</taxon>
        <taxon>Thermoplasmatota</taxon>
        <taxon>Thermoplasmata</taxon>
        <taxon>Thermoplasmatales</taxon>
        <taxon>Thermoplasmataceae</taxon>
        <taxon>Oxyplasma</taxon>
    </lineage>
</organism>
<protein>
    <submittedName>
        <fullName evidence="1">Uncharacterized protein</fullName>
    </submittedName>
</protein>
<dbReference type="RefSeq" id="WP_393971320.1">
    <property type="nucleotide sequence ID" value="NZ_CP133772.1"/>
</dbReference>
<dbReference type="AlphaFoldDB" id="A0AAX4NIX1"/>
<proteinExistence type="predicted"/>
<gene>
    <name evidence="1" type="ORF">OXIME_001592</name>
</gene>
<name>A0AAX4NIX1_9ARCH</name>
<dbReference type="EMBL" id="CP133772">
    <property type="protein sequence ID" value="WYY00998.1"/>
    <property type="molecule type" value="Genomic_DNA"/>
</dbReference>
<keyword evidence="2" id="KW-1185">Reference proteome</keyword>